<dbReference type="InterPro" id="IPR001680">
    <property type="entry name" value="WD40_rpt"/>
</dbReference>
<feature type="region of interest" description="Disordered" evidence="4">
    <location>
        <begin position="166"/>
        <end position="206"/>
    </location>
</feature>
<evidence type="ECO:0000256" key="4">
    <source>
        <dbReference type="SAM" id="MobiDB-lite"/>
    </source>
</evidence>
<dbReference type="CDD" id="cd00200">
    <property type="entry name" value="WD40"/>
    <property type="match status" value="1"/>
</dbReference>
<dbReference type="SMR" id="Q9MAB0"/>
<dbReference type="CDD" id="cd17041">
    <property type="entry name" value="Ubl_WDR48"/>
    <property type="match status" value="1"/>
</dbReference>
<dbReference type="InterPro" id="IPR036322">
    <property type="entry name" value="WD40_repeat_dom_sf"/>
</dbReference>
<feature type="repeat" description="WD" evidence="3">
    <location>
        <begin position="124"/>
        <end position="159"/>
    </location>
</feature>
<name>Q9MAB0_ARATH</name>
<dbReference type="Pfam" id="PF00400">
    <property type="entry name" value="WD40"/>
    <property type="match status" value="5"/>
</dbReference>
<dbReference type="PROSITE" id="PS50082">
    <property type="entry name" value="WD_REPEATS_2"/>
    <property type="match status" value="3"/>
</dbReference>
<feature type="compositionally biased region" description="Low complexity" evidence="4">
    <location>
        <begin position="192"/>
        <end position="203"/>
    </location>
</feature>
<feature type="compositionally biased region" description="Polar residues" evidence="4">
    <location>
        <begin position="174"/>
        <end position="191"/>
    </location>
</feature>
<dbReference type="Pfam" id="PF11816">
    <property type="entry name" value="DUF3337"/>
    <property type="match status" value="1"/>
</dbReference>
<feature type="repeat" description="WD" evidence="3">
    <location>
        <begin position="211"/>
        <end position="252"/>
    </location>
</feature>
<evidence type="ECO:0000256" key="1">
    <source>
        <dbReference type="ARBA" id="ARBA00022574"/>
    </source>
</evidence>
<protein>
    <submittedName>
        <fullName evidence="5">T12H1.5 protein</fullName>
    </submittedName>
</protein>
<dbReference type="FunFam" id="2.130.10.10:FF:002354">
    <property type="entry name" value="LRS1"/>
    <property type="match status" value="1"/>
</dbReference>
<reference evidence="5" key="2">
    <citation type="submission" date="2001-01" db="EMBL/GenBank/DDBJ databases">
        <title>Arabidopsis thaliana chromosome III BAC T12H1 genomic sequence.</title>
        <authorList>
            <person name="Lin X."/>
            <person name="Kaul S."/>
            <person name="Town C.D."/>
            <person name="Benito M.-I."/>
            <person name="Creasy T.H."/>
            <person name="Haas B."/>
            <person name="Wu D."/>
            <person name="Ronning C.M."/>
            <person name="Koo H."/>
            <person name="Fujii C.Y."/>
            <person name="Utterback T.R."/>
            <person name="Barnstead M.E."/>
            <person name="Bowman C.L."/>
            <person name="White O."/>
            <person name="Nierman W.C."/>
            <person name="Fraser C.M."/>
        </authorList>
    </citation>
    <scope>NUCLEOTIDE SEQUENCE</scope>
</reference>
<dbReference type="ProMEX" id="Q9MAB0"/>
<keyword evidence="1 3" id="KW-0853">WD repeat</keyword>
<dbReference type="InterPro" id="IPR015943">
    <property type="entry name" value="WD40/YVTN_repeat-like_dom_sf"/>
</dbReference>
<dbReference type="AlphaFoldDB" id="Q9MAB0"/>
<evidence type="ECO:0000256" key="2">
    <source>
        <dbReference type="ARBA" id="ARBA00022737"/>
    </source>
</evidence>
<dbReference type="PROSITE" id="PS50294">
    <property type="entry name" value="WD_REPEATS_REGION"/>
    <property type="match status" value="1"/>
</dbReference>
<evidence type="ECO:0000256" key="3">
    <source>
        <dbReference type="PROSITE-ProRule" id="PRU00221"/>
    </source>
</evidence>
<dbReference type="Gene3D" id="2.130.10.10">
    <property type="entry name" value="YVTN repeat-like/Quinoprotein amine dehydrogenase"/>
    <property type="match status" value="3"/>
</dbReference>
<proteinExistence type="predicted"/>
<sequence length="743" mass="81389">MHRVGSAGSNGGSVRTRKEKKLTYVLNDANDTKLQHCAGINCLDVLKSSVSNDQSYLFTGSRDGTLKRWAFDEDATFCSATFESHVDWVNDAALAGESTLVSCSSDTTVKTWDGLSDGVCTRTLRQHSDYVTCLAVAAKNNNVVASGGLGGEVFIWDIEAALSPVTKPNDANEDSSSNGANGPVTSLRTVGSSNNISVQSSPSHGYTPTIAKGHKESVYALAMNDTGTMLVSGGTEKVLRVWDPRTGSKSMKLRGHTDNVRVLLLDSTGRLWDLGQQRCLHTYAVHTDSVWALACNPSFSHVYSGGRDQCLYLTDLATRESVLLCTKEHPIQQLALQDNSIWVATTDSSVERWPAEVQSPKTVFQRVWLTFTCLQAPAYKEPSITVPGTHPIVQHEILNNKRQILTKDAAGSVKLWDITRGVVVEDYGKISFEEKKEELFEMVSIPSWFTVDTRLGCLSVHLETPQCFSAEMYSADLKVSGRPEDDKINLARETLKGLLGHWLAKKKHKPKPQVLASGDTLSVKDTKKNLSASKTEESSAASDPVYPPFEFSSVSPPSIITEGSQGGPWRKKITEFTGTEDEKDFPLWCLDAVLNNRLPPRENTKLSFFLHPCEGSSVQVVTLGKLSAPRILRVHKVTNYVVEKMVLDNPLDSLAIDAASVSGGQPQPLFSGNGLLQSGLKPWQKLRPSIEILCNSQASQTSRDPTIALFLVLSPDMSLATVRAYVWKKPEDLILNYRVAIAR</sequence>
<dbReference type="ExpressionAtlas" id="Q9MAB0">
    <property type="expression patterns" value="baseline and differential"/>
</dbReference>
<accession>Q9MAB0</accession>
<dbReference type="InterPro" id="IPR051246">
    <property type="entry name" value="WDR48"/>
</dbReference>
<evidence type="ECO:0000313" key="5">
    <source>
        <dbReference type="EMBL" id="AAF27015.1"/>
    </source>
</evidence>
<dbReference type="EMBL" id="AC009177">
    <property type="protein sequence ID" value="AAF27015.1"/>
    <property type="molecule type" value="Genomic_DNA"/>
</dbReference>
<reference key="1">
    <citation type="journal article" date="2000" name="Nature">
        <title>Sequence and analysis of chromosome 3 of the plant Arabidopsis thaliana.</title>
        <authorList>
            <consortium name="European Union Chromosome 3 Arabidopsis Sequencing Consortium"/>
            <consortium name="Institute for Genomic Research"/>
            <consortium name="Kazusa DNA Research Institute"/>
            <person name="Salanoubat M."/>
            <person name="Lemcke K."/>
            <person name="Rieger M."/>
            <person name="Ansorge W."/>
            <person name="Unseld M."/>
            <person name="Fartmann B."/>
            <person name="Valle G."/>
            <person name="Blocker H."/>
            <person name="Perez-Alonso M."/>
            <person name="Obermaier B."/>
            <person name="Delseny M."/>
            <person name="Boutry M."/>
            <person name="Grivell L.A."/>
            <person name="Mache R."/>
            <person name="Puigdomenech P."/>
            <person name="De Simone V."/>
            <person name="Choisne N."/>
            <person name="Artiguenave F."/>
            <person name="Robert C."/>
            <person name="Brottier P."/>
            <person name="Wincker P."/>
            <person name="Cattolico L."/>
            <person name="Weissenbach J."/>
            <person name="Saurin W."/>
            <person name="Quetier F."/>
            <person name="Schafer M."/>
            <person name="Muller-Auer S."/>
            <person name="Gabel C."/>
            <person name="Fuchs M."/>
            <person name="Benes V."/>
            <person name="Wurmbach E."/>
            <person name="Drzonek H."/>
            <person name="Erfle H."/>
            <person name="Jordan N."/>
            <person name="Bangert S."/>
            <person name="Wiedelmann R."/>
            <person name="Kranz H."/>
            <person name="Voss H."/>
            <person name="Holland R."/>
            <person name="Brandt P."/>
            <person name="Nyakatura G."/>
            <person name="Vezzi A."/>
            <person name="D'Angelo M."/>
            <person name="Pallavicini A."/>
            <person name="Toppo S."/>
            <person name="Simionati B."/>
            <person name="Conrad A."/>
            <person name="Hornischer K."/>
            <person name="Kauer G."/>
            <person name="Lohnert T.H."/>
            <person name="Nordsiek G."/>
            <person name="Reichelt J."/>
            <person name="Scharfe M."/>
            <person name="Schon O."/>
            <person name="Bargues M."/>
            <person name="Terol J."/>
            <person name="Climent J."/>
            <person name="Navarro P."/>
            <person name="Collado C."/>
            <person name="Perez-Perez A."/>
            <person name="Ottenwalder B."/>
            <person name="Duchemin D."/>
            <person name="Cooke R."/>
            <person name="Laudie M."/>
            <person name="Berger-Llauro C."/>
            <person name="Purnelle B."/>
            <person name="Masuy D."/>
            <person name="de Haan M."/>
            <person name="Maarse A.C."/>
            <person name="Alcaraz J.P."/>
            <person name="Cottet A."/>
            <person name="Casacuberta E."/>
            <person name="Monfort A."/>
            <person name="Argiriou A."/>
            <person name="flores M."/>
            <person name="Liguori R."/>
            <person name="Vitale D."/>
            <person name="Mannhaupt G."/>
            <person name="Haase D."/>
            <person name="Schoof H."/>
            <person name="Rudd S."/>
            <person name="Zaccaria P."/>
            <person name="Mewes H.W."/>
            <person name="Mayer K.F."/>
            <person name="Kaul S."/>
            <person name="Town C.D."/>
            <person name="Koo H.L."/>
            <person name="Tallon L.J."/>
            <person name="Jenkins J."/>
            <person name="Rooney T."/>
            <person name="Rizzo M."/>
            <person name="Walts A."/>
            <person name="Utterback T."/>
            <person name="Fujii C.Y."/>
            <person name="Shea T.P."/>
            <person name="Creasy T.H."/>
            <person name="Haas B."/>
            <person name="Maiti R."/>
            <person name="Wu D."/>
            <person name="Peterson J."/>
            <person name="Van Aken S."/>
            <person name="Pai G."/>
            <person name="Militscher J."/>
            <person name="Sellers P."/>
            <person name="Gill J.E."/>
            <person name="Feldblyum T.V."/>
            <person name="Preuss D."/>
            <person name="Lin X."/>
            <person name="Nierman W.C."/>
            <person name="Salzberg S.L."/>
            <person name="White O."/>
            <person name="Venter J.C."/>
            <person name="Fraser C.M."/>
            <person name="Kaneko T."/>
            <person name="Nakamura Y."/>
            <person name="Sato S."/>
            <person name="Kato T."/>
            <person name="Asamizu E."/>
            <person name="Sasamoto S."/>
            <person name="Kimura T."/>
            <person name="Idesawa K."/>
            <person name="Kawashima K."/>
            <person name="Kishida Y."/>
            <person name="Kiyokawa C."/>
            <person name="Kohara M."/>
            <person name="Matsumoto M."/>
            <person name="Matsuno A."/>
            <person name="Muraki A."/>
            <person name="Nakayama S."/>
            <person name="Nakazaki N."/>
            <person name="Shinpo S."/>
            <person name="Takeuchi C."/>
            <person name="Wada T."/>
            <person name="Watanabe A."/>
            <person name="Yamada M."/>
            <person name="Yasuda M."/>
            <person name="Tabata S."/>
        </authorList>
    </citation>
    <scope>NUCLEOTIDE SEQUENCE [LARGE SCALE GENOMIC DNA]</scope>
    <source>
        <strain>cv. Columbia</strain>
    </source>
</reference>
<dbReference type="PANTHER" id="PTHR19862">
    <property type="entry name" value="WD REPEAT-CONTAINING PROTEIN 48"/>
    <property type="match status" value="1"/>
</dbReference>
<gene>
    <name evidence="5" type="primary">T12H1.5</name>
</gene>
<dbReference type="InterPro" id="IPR021772">
    <property type="entry name" value="WDR48/Bun107"/>
</dbReference>
<organism evidence="5">
    <name type="scientific">Arabidopsis thaliana</name>
    <name type="common">Mouse-ear cress</name>
    <dbReference type="NCBI Taxonomy" id="3702"/>
    <lineage>
        <taxon>Eukaryota</taxon>
        <taxon>Viridiplantae</taxon>
        <taxon>Streptophyta</taxon>
        <taxon>Embryophyta</taxon>
        <taxon>Tracheophyta</taxon>
        <taxon>Spermatophyta</taxon>
        <taxon>Magnoliopsida</taxon>
        <taxon>eudicotyledons</taxon>
        <taxon>Gunneridae</taxon>
        <taxon>Pentapetalae</taxon>
        <taxon>rosids</taxon>
        <taxon>malvids</taxon>
        <taxon>Brassicales</taxon>
        <taxon>Brassicaceae</taxon>
        <taxon>Camelineae</taxon>
        <taxon>Arabidopsis</taxon>
    </lineage>
</organism>
<dbReference type="SUPFAM" id="SSF50978">
    <property type="entry name" value="WD40 repeat-like"/>
    <property type="match status" value="1"/>
</dbReference>
<feature type="repeat" description="WD" evidence="3">
    <location>
        <begin position="82"/>
        <end position="113"/>
    </location>
</feature>
<dbReference type="SMART" id="SM00320">
    <property type="entry name" value="WD40"/>
    <property type="match status" value="5"/>
</dbReference>
<keyword evidence="2" id="KW-0677">Repeat</keyword>
<dbReference type="PANTHER" id="PTHR19862:SF14">
    <property type="entry name" value="WD REPEAT-CONTAINING PROTEIN 48"/>
    <property type="match status" value="1"/>
</dbReference>